<proteinExistence type="predicted"/>
<name>A0AAE0J4V7_9PEZI</name>
<dbReference type="PROSITE" id="PS00518">
    <property type="entry name" value="ZF_RING_1"/>
    <property type="match status" value="1"/>
</dbReference>
<dbReference type="Proteomes" id="UP001286456">
    <property type="component" value="Unassembled WGS sequence"/>
</dbReference>
<keyword evidence="5" id="KW-0677">Repeat</keyword>
<reference evidence="10" key="1">
    <citation type="journal article" date="2023" name="Mol. Phylogenet. Evol.">
        <title>Genome-scale phylogeny and comparative genomics of the fungal order Sordariales.</title>
        <authorList>
            <person name="Hensen N."/>
            <person name="Bonometti L."/>
            <person name="Westerberg I."/>
            <person name="Brannstrom I.O."/>
            <person name="Guillou S."/>
            <person name="Cros-Aarteil S."/>
            <person name="Calhoun S."/>
            <person name="Haridas S."/>
            <person name="Kuo A."/>
            <person name="Mondo S."/>
            <person name="Pangilinan J."/>
            <person name="Riley R."/>
            <person name="LaButti K."/>
            <person name="Andreopoulos B."/>
            <person name="Lipzen A."/>
            <person name="Chen C."/>
            <person name="Yan M."/>
            <person name="Daum C."/>
            <person name="Ng V."/>
            <person name="Clum A."/>
            <person name="Steindorff A."/>
            <person name="Ohm R.A."/>
            <person name="Martin F."/>
            <person name="Silar P."/>
            <person name="Natvig D.O."/>
            <person name="Lalanne C."/>
            <person name="Gautier V."/>
            <person name="Ament-Velasquez S.L."/>
            <person name="Kruys A."/>
            <person name="Hutchinson M.I."/>
            <person name="Powell A.J."/>
            <person name="Barry K."/>
            <person name="Miller A.N."/>
            <person name="Grigoriev I.V."/>
            <person name="Debuchy R."/>
            <person name="Gladieux P."/>
            <person name="Hiltunen Thoren M."/>
            <person name="Johannesson H."/>
        </authorList>
    </citation>
    <scope>NUCLEOTIDE SEQUENCE</scope>
    <source>
        <strain evidence="10">SMH4131-1</strain>
    </source>
</reference>
<comment type="caution">
    <text evidence="10">The sequence shown here is derived from an EMBL/GenBank/DDBJ whole genome shotgun (WGS) entry which is preliminary data.</text>
</comment>
<keyword evidence="3" id="KW-0808">Transferase</keyword>
<sequence length="220" mass="24210">MTTPVLPPLRNPAHPPPSARCVCCDQAATVAGDGPVMALLTVACNHAYCHGCLVQFIRTSIAESVWPTCCSQRIEMGLEVTALLTADERQRLTDADNFLHRENDRHKYCATPRCSARFTTADIAGYVGTCAFCKKKTCLECQGPQHVGPCQLDRATKKTLKLAKRKGWKQCPFCRTLVERTCGCHVMQCRNCYGWFCYHCGHDPCRCGNPGAIGVKLGKA</sequence>
<evidence type="ECO:0000256" key="2">
    <source>
        <dbReference type="ARBA" id="ARBA00012251"/>
    </source>
</evidence>
<dbReference type="AlphaFoldDB" id="A0AAE0J4V7"/>
<dbReference type="Gene3D" id="1.20.120.1750">
    <property type="match status" value="1"/>
</dbReference>
<dbReference type="GO" id="GO:0016567">
    <property type="term" value="P:protein ubiquitination"/>
    <property type="evidence" value="ECO:0007669"/>
    <property type="project" value="InterPro"/>
</dbReference>
<evidence type="ECO:0000256" key="6">
    <source>
        <dbReference type="ARBA" id="ARBA00022771"/>
    </source>
</evidence>
<keyword evidence="7" id="KW-0833">Ubl conjugation pathway</keyword>
<evidence type="ECO:0000259" key="9">
    <source>
        <dbReference type="PROSITE" id="PS51873"/>
    </source>
</evidence>
<dbReference type="EC" id="2.3.2.31" evidence="2"/>
<evidence type="ECO:0000256" key="5">
    <source>
        <dbReference type="ARBA" id="ARBA00022737"/>
    </source>
</evidence>
<keyword evidence="4" id="KW-0479">Metal-binding</keyword>
<dbReference type="InterPro" id="IPR017907">
    <property type="entry name" value="Znf_RING_CS"/>
</dbReference>
<evidence type="ECO:0000256" key="3">
    <source>
        <dbReference type="ARBA" id="ARBA00022679"/>
    </source>
</evidence>
<comment type="catalytic activity">
    <reaction evidence="1">
        <text>[E2 ubiquitin-conjugating enzyme]-S-ubiquitinyl-L-cysteine + [acceptor protein]-L-lysine = [E2 ubiquitin-conjugating enzyme]-L-cysteine + [acceptor protein]-N(6)-ubiquitinyl-L-lysine.</text>
        <dbReference type="EC" id="2.3.2.31"/>
    </reaction>
</comment>
<dbReference type="InterPro" id="IPR044066">
    <property type="entry name" value="TRIAD_supradom"/>
</dbReference>
<keyword evidence="6" id="KW-0863">Zinc-finger</keyword>
<dbReference type="SUPFAM" id="SSF57850">
    <property type="entry name" value="RING/U-box"/>
    <property type="match status" value="2"/>
</dbReference>
<keyword evidence="8" id="KW-0862">Zinc</keyword>
<evidence type="ECO:0000313" key="10">
    <source>
        <dbReference type="EMBL" id="KAK3336291.1"/>
    </source>
</evidence>
<gene>
    <name evidence="10" type="ORF">B0T19DRAFT_396055</name>
</gene>
<evidence type="ECO:0000256" key="1">
    <source>
        <dbReference type="ARBA" id="ARBA00001798"/>
    </source>
</evidence>
<dbReference type="PANTHER" id="PTHR11685">
    <property type="entry name" value="RBR FAMILY RING FINGER AND IBR DOMAIN-CONTAINING"/>
    <property type="match status" value="1"/>
</dbReference>
<dbReference type="PROSITE" id="PS51873">
    <property type="entry name" value="TRIAD"/>
    <property type="match status" value="1"/>
</dbReference>
<accession>A0AAE0J4V7</accession>
<dbReference type="InterPro" id="IPR031127">
    <property type="entry name" value="E3_UB_ligase_RBR"/>
</dbReference>
<organism evidence="10 11">
    <name type="scientific">Cercophora scortea</name>
    <dbReference type="NCBI Taxonomy" id="314031"/>
    <lineage>
        <taxon>Eukaryota</taxon>
        <taxon>Fungi</taxon>
        <taxon>Dikarya</taxon>
        <taxon>Ascomycota</taxon>
        <taxon>Pezizomycotina</taxon>
        <taxon>Sordariomycetes</taxon>
        <taxon>Sordariomycetidae</taxon>
        <taxon>Sordariales</taxon>
        <taxon>Lasiosphaeriaceae</taxon>
        <taxon>Cercophora</taxon>
    </lineage>
</organism>
<evidence type="ECO:0000256" key="8">
    <source>
        <dbReference type="ARBA" id="ARBA00022833"/>
    </source>
</evidence>
<reference evidence="10" key="2">
    <citation type="submission" date="2023-06" db="EMBL/GenBank/DDBJ databases">
        <authorList>
            <consortium name="Lawrence Berkeley National Laboratory"/>
            <person name="Haridas S."/>
            <person name="Hensen N."/>
            <person name="Bonometti L."/>
            <person name="Westerberg I."/>
            <person name="Brannstrom I.O."/>
            <person name="Guillou S."/>
            <person name="Cros-Aarteil S."/>
            <person name="Calhoun S."/>
            <person name="Kuo A."/>
            <person name="Mondo S."/>
            <person name="Pangilinan J."/>
            <person name="Riley R."/>
            <person name="Labutti K."/>
            <person name="Andreopoulos B."/>
            <person name="Lipzen A."/>
            <person name="Chen C."/>
            <person name="Yanf M."/>
            <person name="Daum C."/>
            <person name="Ng V."/>
            <person name="Clum A."/>
            <person name="Steindorff A."/>
            <person name="Ohm R."/>
            <person name="Martin F."/>
            <person name="Silar P."/>
            <person name="Natvig D."/>
            <person name="Lalanne C."/>
            <person name="Gautier V."/>
            <person name="Ament-Velasquez S.L."/>
            <person name="Kruys A."/>
            <person name="Hutchinson M.I."/>
            <person name="Powell A.J."/>
            <person name="Barry K."/>
            <person name="Miller A.N."/>
            <person name="Grigoriev I.V."/>
            <person name="Debuchy R."/>
            <person name="Gladieux P."/>
            <person name="Thoren M.H."/>
            <person name="Johannesson H."/>
        </authorList>
    </citation>
    <scope>NUCLEOTIDE SEQUENCE</scope>
    <source>
        <strain evidence="10">SMH4131-1</strain>
    </source>
</reference>
<dbReference type="EMBL" id="JAUEPO010000001">
    <property type="protein sequence ID" value="KAK3336291.1"/>
    <property type="molecule type" value="Genomic_DNA"/>
</dbReference>
<dbReference type="InterPro" id="IPR002867">
    <property type="entry name" value="IBR_dom"/>
</dbReference>
<evidence type="ECO:0000256" key="7">
    <source>
        <dbReference type="ARBA" id="ARBA00022786"/>
    </source>
</evidence>
<keyword evidence="11" id="KW-1185">Reference proteome</keyword>
<dbReference type="GO" id="GO:0061630">
    <property type="term" value="F:ubiquitin protein ligase activity"/>
    <property type="evidence" value="ECO:0007669"/>
    <property type="project" value="UniProtKB-EC"/>
</dbReference>
<dbReference type="GO" id="GO:0008270">
    <property type="term" value="F:zinc ion binding"/>
    <property type="evidence" value="ECO:0007669"/>
    <property type="project" value="UniProtKB-KW"/>
</dbReference>
<evidence type="ECO:0000313" key="11">
    <source>
        <dbReference type="Proteomes" id="UP001286456"/>
    </source>
</evidence>
<evidence type="ECO:0000256" key="4">
    <source>
        <dbReference type="ARBA" id="ARBA00022723"/>
    </source>
</evidence>
<feature type="domain" description="RING-type" evidence="9">
    <location>
        <begin position="17"/>
        <end position="220"/>
    </location>
</feature>
<protein>
    <recommendedName>
        <fullName evidence="2">RBR-type E3 ubiquitin transferase</fullName>
        <ecNumber evidence="2">2.3.2.31</ecNumber>
    </recommendedName>
</protein>
<dbReference type="Pfam" id="PF01485">
    <property type="entry name" value="IBR"/>
    <property type="match status" value="1"/>
</dbReference>